<comment type="subcellular location">
    <subcellularLocation>
        <location evidence="1">Membrane</location>
        <topology evidence="1">Multi-pass membrane protein</topology>
    </subcellularLocation>
</comment>
<evidence type="ECO:0000256" key="4">
    <source>
        <dbReference type="ARBA" id="ARBA00023136"/>
    </source>
</evidence>
<dbReference type="GO" id="GO:0016020">
    <property type="term" value="C:membrane"/>
    <property type="evidence" value="ECO:0007669"/>
    <property type="project" value="UniProtKB-SubCell"/>
</dbReference>
<dbReference type="InterPro" id="IPR019408">
    <property type="entry name" value="7TM_GPCR_serpentine_rcpt_Srab"/>
</dbReference>
<dbReference type="InterPro" id="IPR053286">
    <property type="entry name" value="Nematode_rcpt-like_srab"/>
</dbReference>
<keyword evidence="3 5" id="KW-1133">Transmembrane helix</keyword>
<dbReference type="RefSeq" id="XP_003104357.2">
    <property type="nucleotide sequence ID" value="XM_003104309.2"/>
</dbReference>
<evidence type="ECO:0000256" key="1">
    <source>
        <dbReference type="ARBA" id="ARBA00004141"/>
    </source>
</evidence>
<dbReference type="KEGG" id="crq:GCK72_016919"/>
<comment type="caution">
    <text evidence="6">The sequence shown here is derived from an EMBL/GenBank/DDBJ whole genome shotgun (WGS) entry which is preliminary data.</text>
</comment>
<evidence type="ECO:0000256" key="3">
    <source>
        <dbReference type="ARBA" id="ARBA00022989"/>
    </source>
</evidence>
<dbReference type="Proteomes" id="UP000483820">
    <property type="component" value="Chromosome V"/>
</dbReference>
<feature type="transmembrane region" description="Helical" evidence="5">
    <location>
        <begin position="20"/>
        <end position="43"/>
    </location>
</feature>
<protein>
    <submittedName>
        <fullName evidence="6">Uncharacterized protein</fullName>
    </submittedName>
</protein>
<evidence type="ECO:0000313" key="6">
    <source>
        <dbReference type="EMBL" id="KAF1750370.1"/>
    </source>
</evidence>
<keyword evidence="2 5" id="KW-0812">Transmembrane</keyword>
<accession>A0A6A5G5W9</accession>
<dbReference type="CTD" id="9803059"/>
<feature type="transmembrane region" description="Helical" evidence="5">
    <location>
        <begin position="240"/>
        <end position="259"/>
    </location>
</feature>
<evidence type="ECO:0000256" key="5">
    <source>
        <dbReference type="SAM" id="Phobius"/>
    </source>
</evidence>
<reference evidence="6 7" key="1">
    <citation type="submission" date="2019-12" db="EMBL/GenBank/DDBJ databases">
        <title>Chromosome-level assembly of the Caenorhabditis remanei genome.</title>
        <authorList>
            <person name="Teterina A.A."/>
            <person name="Willis J.H."/>
            <person name="Phillips P.C."/>
        </authorList>
    </citation>
    <scope>NUCLEOTIDE SEQUENCE [LARGE SCALE GENOMIC DNA]</scope>
    <source>
        <strain evidence="6 7">PX506</strain>
        <tissue evidence="6">Whole organism</tissue>
    </source>
</reference>
<feature type="transmembrane region" description="Helical" evidence="5">
    <location>
        <begin position="55"/>
        <end position="76"/>
    </location>
</feature>
<dbReference type="GeneID" id="9803059"/>
<feature type="transmembrane region" description="Helical" evidence="5">
    <location>
        <begin position="271"/>
        <end position="293"/>
    </location>
</feature>
<dbReference type="PANTHER" id="PTHR46561">
    <property type="entry name" value="SERPENTINE RECEPTOR, CLASS AB (CLASS A-LIKE)-RELATED"/>
    <property type="match status" value="1"/>
</dbReference>
<feature type="transmembrane region" description="Helical" evidence="5">
    <location>
        <begin position="187"/>
        <end position="207"/>
    </location>
</feature>
<gene>
    <name evidence="6" type="ORF">GCK72_016919</name>
</gene>
<feature type="transmembrane region" description="Helical" evidence="5">
    <location>
        <begin position="138"/>
        <end position="161"/>
    </location>
</feature>
<dbReference type="PANTHER" id="PTHR46561:SF3">
    <property type="entry name" value="G_PROTEIN_RECEP_F1_2 DOMAIN-CONTAINING PROTEIN"/>
    <property type="match status" value="1"/>
</dbReference>
<feature type="transmembrane region" description="Helical" evidence="5">
    <location>
        <begin position="104"/>
        <end position="126"/>
    </location>
</feature>
<dbReference type="EMBL" id="WUAV01000005">
    <property type="protein sequence ID" value="KAF1750370.1"/>
    <property type="molecule type" value="Genomic_DNA"/>
</dbReference>
<name>A0A6A5G5W9_CAERE</name>
<keyword evidence="4 5" id="KW-0472">Membrane</keyword>
<sequence>MNANCSVLLAYSSSIPLKLSMSYSLLLSCIGFPIFAWASVKLWTGVYTKSFHRNFRLIVQMHLFGFMLHCSGRIVLHTLDLFNYTFLQPCDMIPNIYRCFIFRLMYNLGFWITHCTAIPLIIERYIATRLMGKYENKLVWLGILLACMQPCLAAIPLYFAYMNLRFDGVFMPYCSVYKPGSPTIANINSGVAICAQVVARILFGFLFNVNKNRRVRMQTSPLSTRFQLEENKMTMQCLSIYANFSSVFLFIQIFSFIYLLSVSPEMPKEHYLAWMEFNAQFPLYGIVSVVLVARKISSLRSSINTNLNQQVHLNETKTYFDIFNKQIGNIGKTQKKKK</sequence>
<dbReference type="AlphaFoldDB" id="A0A6A5G5W9"/>
<proteinExistence type="predicted"/>
<evidence type="ECO:0000256" key="2">
    <source>
        <dbReference type="ARBA" id="ARBA00022692"/>
    </source>
</evidence>
<organism evidence="6 7">
    <name type="scientific">Caenorhabditis remanei</name>
    <name type="common">Caenorhabditis vulgaris</name>
    <dbReference type="NCBI Taxonomy" id="31234"/>
    <lineage>
        <taxon>Eukaryota</taxon>
        <taxon>Metazoa</taxon>
        <taxon>Ecdysozoa</taxon>
        <taxon>Nematoda</taxon>
        <taxon>Chromadorea</taxon>
        <taxon>Rhabditida</taxon>
        <taxon>Rhabditina</taxon>
        <taxon>Rhabditomorpha</taxon>
        <taxon>Rhabditoidea</taxon>
        <taxon>Rhabditidae</taxon>
        <taxon>Peloderinae</taxon>
        <taxon>Caenorhabditis</taxon>
    </lineage>
</organism>
<dbReference type="Pfam" id="PF10292">
    <property type="entry name" value="7TM_GPCR_Srab"/>
    <property type="match status" value="1"/>
</dbReference>
<evidence type="ECO:0000313" key="7">
    <source>
        <dbReference type="Proteomes" id="UP000483820"/>
    </source>
</evidence>